<name>A0A811RK46_9POAL</name>
<gene>
    <name evidence="2" type="ORF">NCGR_LOCUS53589</name>
</gene>
<reference evidence="2" key="1">
    <citation type="submission" date="2020-10" db="EMBL/GenBank/DDBJ databases">
        <authorList>
            <person name="Han B."/>
            <person name="Lu T."/>
            <person name="Zhao Q."/>
            <person name="Huang X."/>
            <person name="Zhao Y."/>
        </authorList>
    </citation>
    <scope>NUCLEOTIDE SEQUENCE</scope>
</reference>
<organism evidence="2 3">
    <name type="scientific">Miscanthus lutarioriparius</name>
    <dbReference type="NCBI Taxonomy" id="422564"/>
    <lineage>
        <taxon>Eukaryota</taxon>
        <taxon>Viridiplantae</taxon>
        <taxon>Streptophyta</taxon>
        <taxon>Embryophyta</taxon>
        <taxon>Tracheophyta</taxon>
        <taxon>Spermatophyta</taxon>
        <taxon>Magnoliopsida</taxon>
        <taxon>Liliopsida</taxon>
        <taxon>Poales</taxon>
        <taxon>Poaceae</taxon>
        <taxon>PACMAD clade</taxon>
        <taxon>Panicoideae</taxon>
        <taxon>Andropogonodae</taxon>
        <taxon>Andropogoneae</taxon>
        <taxon>Saccharinae</taxon>
        <taxon>Miscanthus</taxon>
    </lineage>
</organism>
<protein>
    <submittedName>
        <fullName evidence="2">Uncharacterized protein</fullName>
    </submittedName>
</protein>
<dbReference type="Proteomes" id="UP000604825">
    <property type="component" value="Unassembled WGS sequence"/>
</dbReference>
<feature type="region of interest" description="Disordered" evidence="1">
    <location>
        <begin position="131"/>
        <end position="194"/>
    </location>
</feature>
<evidence type="ECO:0000313" key="2">
    <source>
        <dbReference type="EMBL" id="CAD6270297.1"/>
    </source>
</evidence>
<dbReference type="EMBL" id="CAJGYO010000015">
    <property type="protein sequence ID" value="CAD6270297.1"/>
    <property type="molecule type" value="Genomic_DNA"/>
</dbReference>
<dbReference type="OrthoDB" id="690648at2759"/>
<feature type="compositionally biased region" description="Basic and acidic residues" evidence="1">
    <location>
        <begin position="131"/>
        <end position="170"/>
    </location>
</feature>
<evidence type="ECO:0000313" key="3">
    <source>
        <dbReference type="Proteomes" id="UP000604825"/>
    </source>
</evidence>
<accession>A0A811RK46</accession>
<proteinExistence type="predicted"/>
<evidence type="ECO:0000256" key="1">
    <source>
        <dbReference type="SAM" id="MobiDB-lite"/>
    </source>
</evidence>
<comment type="caution">
    <text evidence="2">The sequence shown here is derived from an EMBL/GenBank/DDBJ whole genome shotgun (WGS) entry which is preliminary data.</text>
</comment>
<feature type="compositionally biased region" description="Basic and acidic residues" evidence="1">
    <location>
        <begin position="14"/>
        <end position="58"/>
    </location>
</feature>
<feature type="region of interest" description="Disordered" evidence="1">
    <location>
        <begin position="14"/>
        <end position="64"/>
    </location>
</feature>
<sequence>MVLGLDCFGFMARKASESSKKQEAGDARKKKDAAEEEASREASENKDAKAVEKNKEGRGTGAPLVDSLVRPCTGSPVRNCIYMRRTGSLEGLSRYNYILHVQEVKGGIHNQNSSIKMVLGLDCFGFMARKAPESSKQQEAEDARKMKDATEEAASREASENKGEKAVEKNKKGRGTGPPLVMPHFPHRVPLPLI</sequence>
<dbReference type="AlphaFoldDB" id="A0A811RK46"/>
<keyword evidence="3" id="KW-1185">Reference proteome</keyword>